<keyword evidence="5" id="KW-1185">Reference proteome</keyword>
<keyword evidence="2" id="KW-0408">Iron</keyword>
<dbReference type="AlphaFoldDB" id="A0A2V1DDS3"/>
<evidence type="ECO:0000256" key="2">
    <source>
        <dbReference type="RuleBase" id="RU003682"/>
    </source>
</evidence>
<comment type="similarity">
    <text evidence="1 2">Belongs to the iron/ascorbate-dependent oxidoreductase family.</text>
</comment>
<keyword evidence="2" id="KW-0560">Oxidoreductase</keyword>
<dbReference type="GO" id="GO:0046872">
    <property type="term" value="F:metal ion binding"/>
    <property type="evidence" value="ECO:0007669"/>
    <property type="project" value="UniProtKB-KW"/>
</dbReference>
<dbReference type="EMBL" id="KZ805468">
    <property type="protein sequence ID" value="PVH96306.1"/>
    <property type="molecule type" value="Genomic_DNA"/>
</dbReference>
<dbReference type="SUPFAM" id="SSF51197">
    <property type="entry name" value="Clavaminate synthase-like"/>
    <property type="match status" value="1"/>
</dbReference>
<protein>
    <submittedName>
        <fullName evidence="4">Oxidoreductase</fullName>
    </submittedName>
</protein>
<dbReference type="InterPro" id="IPR026992">
    <property type="entry name" value="DIOX_N"/>
</dbReference>
<dbReference type="PANTHER" id="PTHR47990">
    <property type="entry name" value="2-OXOGLUTARATE (2OG) AND FE(II)-DEPENDENT OXYGENASE SUPERFAMILY PROTEIN-RELATED"/>
    <property type="match status" value="1"/>
</dbReference>
<evidence type="ECO:0000313" key="4">
    <source>
        <dbReference type="EMBL" id="PVH96306.1"/>
    </source>
</evidence>
<dbReference type="PROSITE" id="PS51471">
    <property type="entry name" value="FE2OG_OXY"/>
    <property type="match status" value="1"/>
</dbReference>
<dbReference type="Proteomes" id="UP000244855">
    <property type="component" value="Unassembled WGS sequence"/>
</dbReference>
<proteinExistence type="inferred from homology"/>
<dbReference type="GO" id="GO:0016491">
    <property type="term" value="F:oxidoreductase activity"/>
    <property type="evidence" value="ECO:0007669"/>
    <property type="project" value="UniProtKB-KW"/>
</dbReference>
<sequence length="330" mass="36698">MASRTLFDALPPFPDNVVTAPIQTISLKELSSGSFDASKSLFEACRDLGFFLLDLGDDVIGEQLVGQIDQLFRISRDIMHLPKEVKIQYAHDPPKSFLGFKPRGIAKTETNQPDRFEWFNLGQDGLIGNESLQPLPPTITEHLPIFASFLRNGQAVAEAINVAIATQLNLPPQTFVSLQDPAKKSGTVVRLIKADASPEPEHLRTSMIHHTDFGSITLLVNVLGGLQILAKSKTPEDPDAWLYVRPQPKCLIVNMGDAMVKWTGGILNSNTHRINFAPGKQRFVERLSLGILFRPERNASMKTLVGESAHDEEDLTAWEWEVKKLMALKR</sequence>
<feature type="domain" description="Fe2OG dioxygenase" evidence="3">
    <location>
        <begin position="174"/>
        <end position="297"/>
    </location>
</feature>
<name>A0A2V1DDS3_9PLEO</name>
<evidence type="ECO:0000259" key="3">
    <source>
        <dbReference type="PROSITE" id="PS51471"/>
    </source>
</evidence>
<evidence type="ECO:0000313" key="5">
    <source>
        <dbReference type="Proteomes" id="UP000244855"/>
    </source>
</evidence>
<gene>
    <name evidence="4" type="ORF">DM02DRAFT_617336</name>
</gene>
<dbReference type="InterPro" id="IPR050231">
    <property type="entry name" value="Iron_ascorbate_oxido_reductase"/>
</dbReference>
<accession>A0A2V1DDS3</accession>
<reference evidence="4 5" key="1">
    <citation type="journal article" date="2018" name="Sci. Rep.">
        <title>Comparative genomics provides insights into the lifestyle and reveals functional heterogeneity of dark septate endophytic fungi.</title>
        <authorList>
            <person name="Knapp D.G."/>
            <person name="Nemeth J.B."/>
            <person name="Barry K."/>
            <person name="Hainaut M."/>
            <person name="Henrissat B."/>
            <person name="Johnson J."/>
            <person name="Kuo A."/>
            <person name="Lim J.H.P."/>
            <person name="Lipzen A."/>
            <person name="Nolan M."/>
            <person name="Ohm R.A."/>
            <person name="Tamas L."/>
            <person name="Grigoriev I.V."/>
            <person name="Spatafora J.W."/>
            <person name="Nagy L.G."/>
            <person name="Kovacs G.M."/>
        </authorList>
    </citation>
    <scope>NUCLEOTIDE SEQUENCE [LARGE SCALE GENOMIC DNA]</scope>
    <source>
        <strain evidence="4 5">DSE2036</strain>
    </source>
</reference>
<evidence type="ECO:0000256" key="1">
    <source>
        <dbReference type="ARBA" id="ARBA00008056"/>
    </source>
</evidence>
<dbReference type="STRING" id="97972.A0A2V1DDS3"/>
<dbReference type="GO" id="GO:0044283">
    <property type="term" value="P:small molecule biosynthetic process"/>
    <property type="evidence" value="ECO:0007669"/>
    <property type="project" value="UniProtKB-ARBA"/>
</dbReference>
<dbReference type="Gene3D" id="2.60.120.330">
    <property type="entry name" value="B-lactam Antibiotic, Isopenicillin N Synthase, Chain"/>
    <property type="match status" value="1"/>
</dbReference>
<dbReference type="InterPro" id="IPR027443">
    <property type="entry name" value="IPNS-like_sf"/>
</dbReference>
<dbReference type="Pfam" id="PF03171">
    <property type="entry name" value="2OG-FeII_Oxy"/>
    <property type="match status" value="1"/>
</dbReference>
<organism evidence="4 5">
    <name type="scientific">Periconia macrospinosa</name>
    <dbReference type="NCBI Taxonomy" id="97972"/>
    <lineage>
        <taxon>Eukaryota</taxon>
        <taxon>Fungi</taxon>
        <taxon>Dikarya</taxon>
        <taxon>Ascomycota</taxon>
        <taxon>Pezizomycotina</taxon>
        <taxon>Dothideomycetes</taxon>
        <taxon>Pleosporomycetidae</taxon>
        <taxon>Pleosporales</taxon>
        <taxon>Massarineae</taxon>
        <taxon>Periconiaceae</taxon>
        <taxon>Periconia</taxon>
    </lineage>
</organism>
<dbReference type="InterPro" id="IPR044861">
    <property type="entry name" value="IPNS-like_FE2OG_OXY"/>
</dbReference>
<dbReference type="OrthoDB" id="288590at2759"/>
<keyword evidence="2" id="KW-0479">Metal-binding</keyword>
<dbReference type="Pfam" id="PF14226">
    <property type="entry name" value="DIOX_N"/>
    <property type="match status" value="1"/>
</dbReference>
<dbReference type="InterPro" id="IPR005123">
    <property type="entry name" value="Oxoglu/Fe-dep_dioxygenase_dom"/>
</dbReference>